<dbReference type="InterPro" id="IPR036412">
    <property type="entry name" value="HAD-like_sf"/>
</dbReference>
<dbReference type="PANTHER" id="PTHR12210">
    <property type="entry name" value="DULLARD PROTEIN PHOSPHATASE"/>
    <property type="match status" value="1"/>
</dbReference>
<protein>
    <submittedName>
        <fullName evidence="2">NIF family HAD-type phosphatase</fullName>
    </submittedName>
</protein>
<dbReference type="InterPro" id="IPR023214">
    <property type="entry name" value="HAD_sf"/>
</dbReference>
<name>A0ABW7CXU4_9GAMM</name>
<proteinExistence type="predicted"/>
<dbReference type="PROSITE" id="PS50969">
    <property type="entry name" value="FCP1"/>
    <property type="match status" value="1"/>
</dbReference>
<dbReference type="SUPFAM" id="SSF56784">
    <property type="entry name" value="HAD-like"/>
    <property type="match status" value="1"/>
</dbReference>
<comment type="caution">
    <text evidence="2">The sequence shown here is derived from an EMBL/GenBank/DDBJ whole genome shotgun (WGS) entry which is preliminary data.</text>
</comment>
<reference evidence="2 3" key="1">
    <citation type="submission" date="2024-09" db="EMBL/GenBank/DDBJ databases">
        <authorList>
            <consortium name="All-Russian atlas of soil microorganisms"/>
            <consortium name="as a basis for the search for new antimicrobial producers and enzymes with unique properties"/>
            <person name="Sokolova E.A."/>
            <person name="Voronina E.N."/>
        </authorList>
    </citation>
    <scope>NUCLEOTIDE SEQUENCE [LARGE SCALE GENOMIC DNA]</scope>
    <source>
        <strain evidence="2 3">AF-22b-331.1</strain>
    </source>
</reference>
<organism evidence="2 3">
    <name type="scientific">Stenotrophomonas nematodicola</name>
    <dbReference type="NCBI Taxonomy" id="2656746"/>
    <lineage>
        <taxon>Bacteria</taxon>
        <taxon>Pseudomonadati</taxon>
        <taxon>Pseudomonadota</taxon>
        <taxon>Gammaproteobacteria</taxon>
        <taxon>Lysobacterales</taxon>
        <taxon>Lysobacteraceae</taxon>
        <taxon>Stenotrophomonas</taxon>
    </lineage>
</organism>
<evidence type="ECO:0000313" key="3">
    <source>
        <dbReference type="Proteomes" id="UP001605261"/>
    </source>
</evidence>
<evidence type="ECO:0000259" key="1">
    <source>
        <dbReference type="PROSITE" id="PS50969"/>
    </source>
</evidence>
<sequence>MDRQGRKLLVLDIDETLVFASEHALDRPADLRVAGYHVYKRPHLDAFLDYAFATFEVGVWTSSGQGYAEPLVAQLMGAHPVAFVWSSARCSTARDWETGHYASEKRLAKLKKLGFALDQIIGIDDTPRKYAKNYGNLVCVREFTGDPCDDELSHLPRYLAHLDRAPRIRTVEKRNWREQLLRL</sequence>
<feature type="domain" description="FCP1 homology" evidence="1">
    <location>
        <begin position="2"/>
        <end position="162"/>
    </location>
</feature>
<gene>
    <name evidence="2" type="ORF">ACEU0G_003794</name>
</gene>
<evidence type="ECO:0000313" key="2">
    <source>
        <dbReference type="EMBL" id="MFG6109775.1"/>
    </source>
</evidence>
<dbReference type="InterPro" id="IPR050365">
    <property type="entry name" value="TIM50"/>
</dbReference>
<dbReference type="RefSeq" id="WP_394163594.1">
    <property type="nucleotide sequence ID" value="NZ_JBHGCJ010000007.1"/>
</dbReference>
<dbReference type="EMBL" id="JBHGCJ010000007">
    <property type="protein sequence ID" value="MFG6109775.1"/>
    <property type="molecule type" value="Genomic_DNA"/>
</dbReference>
<dbReference type="SMART" id="SM00577">
    <property type="entry name" value="CPDc"/>
    <property type="match status" value="1"/>
</dbReference>
<dbReference type="Gene3D" id="3.40.50.1000">
    <property type="entry name" value="HAD superfamily/HAD-like"/>
    <property type="match status" value="1"/>
</dbReference>
<dbReference type="Proteomes" id="UP001605261">
    <property type="component" value="Unassembled WGS sequence"/>
</dbReference>
<accession>A0ABW7CXU4</accession>
<dbReference type="Pfam" id="PF03031">
    <property type="entry name" value="NIF"/>
    <property type="match status" value="1"/>
</dbReference>
<keyword evidence="3" id="KW-1185">Reference proteome</keyword>
<dbReference type="InterPro" id="IPR004274">
    <property type="entry name" value="FCP1_dom"/>
</dbReference>